<dbReference type="GeneID" id="4565483"/>
<dbReference type="KEGG" id="cim:CIMG_00660"/>
<organism evidence="1 2">
    <name type="scientific">Coccidioides immitis (strain RS)</name>
    <name type="common">Valley fever fungus</name>
    <dbReference type="NCBI Taxonomy" id="246410"/>
    <lineage>
        <taxon>Eukaryota</taxon>
        <taxon>Fungi</taxon>
        <taxon>Dikarya</taxon>
        <taxon>Ascomycota</taxon>
        <taxon>Pezizomycotina</taxon>
        <taxon>Eurotiomycetes</taxon>
        <taxon>Eurotiomycetidae</taxon>
        <taxon>Onygenales</taxon>
        <taxon>Onygenaceae</taxon>
        <taxon>Coccidioides</taxon>
    </lineage>
</organism>
<proteinExistence type="predicted"/>
<name>A0A0E1S4K4_COCIM</name>
<reference evidence="2" key="1">
    <citation type="journal article" date="2009" name="Genome Res.">
        <title>Comparative genomic analyses of the human fungal pathogens Coccidioides and their relatives.</title>
        <authorList>
            <person name="Sharpton T.J."/>
            <person name="Stajich J.E."/>
            <person name="Rounsley S.D."/>
            <person name="Gardner M.J."/>
            <person name="Wortman J.R."/>
            <person name="Jordar V.S."/>
            <person name="Maiti R."/>
            <person name="Kodira C.D."/>
            <person name="Neafsey D.E."/>
            <person name="Zeng Q."/>
            <person name="Hung C.-Y."/>
            <person name="McMahan C."/>
            <person name="Muszewska A."/>
            <person name="Grynberg M."/>
            <person name="Mandel M.A."/>
            <person name="Kellner E.M."/>
            <person name="Barker B.M."/>
            <person name="Galgiani J.N."/>
            <person name="Orbach M.J."/>
            <person name="Kirkland T.N."/>
            <person name="Cole G.T."/>
            <person name="Henn M.R."/>
            <person name="Birren B.W."/>
            <person name="Taylor J.W."/>
        </authorList>
    </citation>
    <scope>NUCLEOTIDE SEQUENCE [LARGE SCALE GENOMIC DNA]</scope>
    <source>
        <strain evidence="2">RS</strain>
    </source>
</reference>
<dbReference type="OrthoDB" id="4192654at2759"/>
<dbReference type="Proteomes" id="UP000001261">
    <property type="component" value="Unassembled WGS sequence"/>
</dbReference>
<gene>
    <name evidence="1" type="ORF">CIMG_00660</name>
</gene>
<protein>
    <submittedName>
        <fullName evidence="1">Uncharacterized protein</fullName>
    </submittedName>
</protein>
<reference evidence="2" key="2">
    <citation type="journal article" date="2010" name="Genome Res.">
        <title>Population genomic sequencing of Coccidioides fungi reveals recent hybridization and transposon control.</title>
        <authorList>
            <person name="Neafsey D.E."/>
            <person name="Barker B.M."/>
            <person name="Sharpton T.J."/>
            <person name="Stajich J.E."/>
            <person name="Park D.J."/>
            <person name="Whiston E."/>
            <person name="Hung C.-Y."/>
            <person name="McMahan C."/>
            <person name="White J."/>
            <person name="Sykes S."/>
            <person name="Heiman D."/>
            <person name="Young S."/>
            <person name="Zeng Q."/>
            <person name="Abouelleil A."/>
            <person name="Aftuck L."/>
            <person name="Bessette D."/>
            <person name="Brown A."/>
            <person name="FitzGerald M."/>
            <person name="Lui A."/>
            <person name="Macdonald J.P."/>
            <person name="Priest M."/>
            <person name="Orbach M.J."/>
            <person name="Galgiani J.N."/>
            <person name="Kirkland T.N."/>
            <person name="Cole G.T."/>
            <person name="Birren B.W."/>
            <person name="Henn M.R."/>
            <person name="Taylor J.W."/>
            <person name="Rounsley S.D."/>
        </authorList>
    </citation>
    <scope>GENOME REANNOTATION</scope>
    <source>
        <strain evidence="2">RS</strain>
    </source>
</reference>
<dbReference type="EMBL" id="GG704911">
    <property type="protein sequence ID" value="EAS35306.1"/>
    <property type="molecule type" value="Genomic_DNA"/>
</dbReference>
<dbReference type="AlphaFoldDB" id="A0A0E1S4K4"/>
<dbReference type="InParanoid" id="A0A0E1S4K4"/>
<evidence type="ECO:0000313" key="2">
    <source>
        <dbReference type="Proteomes" id="UP000001261"/>
    </source>
</evidence>
<sequence length="450" mass="52332">MAFNFGMSNNSTVAEQQRVEHGPFVIPFPRGKTREESPFGLQLSGNHRMDNERVQIRIAALQHGMNVLVENGGSILTPRHPGTKSRKILEISDDLDSIYARFYADKVFTTKDRPSGYVAAHWNDPAKIQERIPRKQESLMKALFTIAMYEASFQRARFGFETFRRPAKLRDDNTIVSDYLTELVSMEHDEAHGPLPGFVFDYESSGGHPSIDIGPAHDHKLFRALWPRLRAIAAEDKEIIAMPLQDYGEKMVIRGVVDNVIETVQSGKRPDFRRLAREYYLYRNFVKRSSREDNVIISQTNTENPRPHRRWAESGICKRSLYEHSYRVWKRQRAFKLMRQSRDKLQEGLFSWDIEDLVEFFIEPRRSLYEDMVRDESVIRTDFKRACREVCGEDDRWFQSMLNGDPSSGLRLKKYEYPSGIHCPPLEPVDTQELDVRLTDEQAFALIDSM</sequence>
<evidence type="ECO:0000313" key="1">
    <source>
        <dbReference type="EMBL" id="EAS35306.1"/>
    </source>
</evidence>
<keyword evidence="2" id="KW-1185">Reference proteome</keyword>
<dbReference type="RefSeq" id="XP_001246889.1">
    <property type="nucleotide sequence ID" value="XM_001246888.2"/>
</dbReference>
<accession>A0A0E1S4K4</accession>
<dbReference type="VEuPathDB" id="FungiDB:CIMG_00660"/>
<dbReference type="OMA" id="MEHDEAH"/>